<dbReference type="Proteomes" id="UP000031036">
    <property type="component" value="Unassembled WGS sequence"/>
</dbReference>
<dbReference type="PROSITE" id="PS51670">
    <property type="entry name" value="SHKT"/>
    <property type="match status" value="2"/>
</dbReference>
<dbReference type="Gene3D" id="1.10.10.1870">
    <property type="entry name" value="ShTK domain-like"/>
    <property type="match status" value="2"/>
</dbReference>
<evidence type="ECO:0000256" key="4">
    <source>
        <dbReference type="SAM" id="SignalP"/>
    </source>
</evidence>
<name>A0A0B2VEZ6_TOXCA</name>
<dbReference type="AlphaFoldDB" id="A0A0B2VEZ6"/>
<evidence type="ECO:0000259" key="5">
    <source>
        <dbReference type="PROSITE" id="PS51670"/>
    </source>
</evidence>
<protein>
    <recommendedName>
        <fullName evidence="5">ShKT domain-containing protein</fullName>
    </recommendedName>
</protein>
<dbReference type="OMA" id="MKQQCAR"/>
<evidence type="ECO:0000256" key="3">
    <source>
        <dbReference type="PROSITE-ProRule" id="PRU01005"/>
    </source>
</evidence>
<dbReference type="SMART" id="SM00254">
    <property type="entry name" value="ShKT"/>
    <property type="match status" value="2"/>
</dbReference>
<dbReference type="InterPro" id="IPR003582">
    <property type="entry name" value="ShKT_dom"/>
</dbReference>
<evidence type="ECO:0000313" key="6">
    <source>
        <dbReference type="EMBL" id="KHN79952.1"/>
    </source>
</evidence>
<comment type="caution">
    <text evidence="3">Lacks conserved residue(s) required for the propagation of feature annotation.</text>
</comment>
<feature type="domain" description="ShKT" evidence="5">
    <location>
        <begin position="135"/>
        <end position="174"/>
    </location>
</feature>
<dbReference type="OrthoDB" id="5863778at2759"/>
<dbReference type="PANTHER" id="PTHR46219">
    <property type="entry name" value="PROTEIN CBG11138"/>
    <property type="match status" value="1"/>
</dbReference>
<organism evidence="6 7">
    <name type="scientific">Toxocara canis</name>
    <name type="common">Canine roundworm</name>
    <dbReference type="NCBI Taxonomy" id="6265"/>
    <lineage>
        <taxon>Eukaryota</taxon>
        <taxon>Metazoa</taxon>
        <taxon>Ecdysozoa</taxon>
        <taxon>Nematoda</taxon>
        <taxon>Chromadorea</taxon>
        <taxon>Rhabditida</taxon>
        <taxon>Spirurina</taxon>
        <taxon>Ascaridomorpha</taxon>
        <taxon>Ascaridoidea</taxon>
        <taxon>Toxocaridae</taxon>
        <taxon>Toxocara</taxon>
    </lineage>
</organism>
<dbReference type="EMBL" id="JPKZ01001803">
    <property type="protein sequence ID" value="KHN79952.1"/>
    <property type="molecule type" value="Genomic_DNA"/>
</dbReference>
<feature type="domain" description="ShKT" evidence="5">
    <location>
        <begin position="78"/>
        <end position="117"/>
    </location>
</feature>
<evidence type="ECO:0000256" key="1">
    <source>
        <dbReference type="ARBA" id="ARBA00022729"/>
    </source>
</evidence>
<reference evidence="6 7" key="1">
    <citation type="submission" date="2014-11" db="EMBL/GenBank/DDBJ databases">
        <title>Genetic blueprint of the zoonotic pathogen Toxocara canis.</title>
        <authorList>
            <person name="Zhu X.-Q."/>
            <person name="Korhonen P.K."/>
            <person name="Cai H."/>
            <person name="Young N.D."/>
            <person name="Nejsum P."/>
            <person name="von Samson-Himmelstjerna G."/>
            <person name="Boag P.R."/>
            <person name="Tan P."/>
            <person name="Li Q."/>
            <person name="Min J."/>
            <person name="Yang Y."/>
            <person name="Wang X."/>
            <person name="Fang X."/>
            <person name="Hall R.S."/>
            <person name="Hofmann A."/>
            <person name="Sternberg P.W."/>
            <person name="Jex A.R."/>
            <person name="Gasser R.B."/>
        </authorList>
    </citation>
    <scope>NUCLEOTIDE SEQUENCE [LARGE SCALE GENOMIC DNA]</scope>
    <source>
        <strain evidence="6">PN_DK_2014</strain>
    </source>
</reference>
<dbReference type="STRING" id="6265.A0A0B2VEZ6"/>
<comment type="caution">
    <text evidence="6">The sequence shown here is derived from an EMBL/GenBank/DDBJ whole genome shotgun (WGS) entry which is preliminary data.</text>
</comment>
<evidence type="ECO:0000313" key="7">
    <source>
        <dbReference type="Proteomes" id="UP000031036"/>
    </source>
</evidence>
<dbReference type="FunFam" id="1.10.10.1940:FF:000002">
    <property type="entry name" value="PHAryngeal gland Toxin-related"/>
    <property type="match status" value="2"/>
</dbReference>
<dbReference type="PANTHER" id="PTHR46219:SF15">
    <property type="entry name" value="SHKT DOMAIN-CONTAINING PROTEIN"/>
    <property type="match status" value="1"/>
</dbReference>
<accession>A0A0B2VEZ6</accession>
<gene>
    <name evidence="6" type="ORF">Tcan_08707</name>
</gene>
<sequence length="185" mass="19463">MEMQIVYGTFVLLLLADECIIVSAQTTTLPCIGGLCPAGLVCDTSTNTCVPSLMSTLSTLVPIITTTAVPIITTTALCVDKARPGRVSDCPANARLCRDPTYEALMTDQCPRTCNKCGVTTATLPFSGNFGNGTCVDLALPGKLSDCPRYASLCTNNAYRALMSRQCPRTCGLCPATVAPVIGRK</sequence>
<keyword evidence="1 4" id="KW-0732">Signal</keyword>
<keyword evidence="7" id="KW-1185">Reference proteome</keyword>
<proteinExistence type="predicted"/>
<feature type="chain" id="PRO_5002079999" description="ShKT domain-containing protein" evidence="4">
    <location>
        <begin position="25"/>
        <end position="185"/>
    </location>
</feature>
<dbReference type="Pfam" id="PF01549">
    <property type="entry name" value="ShK"/>
    <property type="match status" value="2"/>
</dbReference>
<feature type="signal peptide" evidence="4">
    <location>
        <begin position="1"/>
        <end position="24"/>
    </location>
</feature>
<keyword evidence="2" id="KW-1015">Disulfide bond</keyword>
<evidence type="ECO:0000256" key="2">
    <source>
        <dbReference type="ARBA" id="ARBA00023157"/>
    </source>
</evidence>